<dbReference type="EMBL" id="DROD01000483">
    <property type="protein sequence ID" value="HHJ53001.1"/>
    <property type="molecule type" value="Genomic_DNA"/>
</dbReference>
<reference evidence="1" key="1">
    <citation type="journal article" date="2020" name="mSystems">
        <title>Genome- and Community-Level Interaction Insights into Carbon Utilization and Element Cycling Functions of Hydrothermarchaeota in Hydrothermal Sediment.</title>
        <authorList>
            <person name="Zhou Z."/>
            <person name="Liu Y."/>
            <person name="Xu W."/>
            <person name="Pan J."/>
            <person name="Luo Z.H."/>
            <person name="Li M."/>
        </authorList>
    </citation>
    <scope>NUCLEOTIDE SEQUENCE [LARGE SCALE GENOMIC DNA]</scope>
    <source>
        <strain evidence="1">HyVt-527</strain>
    </source>
</reference>
<organism evidence="1">
    <name type="scientific">Caldithrix abyssi</name>
    <dbReference type="NCBI Taxonomy" id="187145"/>
    <lineage>
        <taxon>Bacteria</taxon>
        <taxon>Pseudomonadati</taxon>
        <taxon>Calditrichota</taxon>
        <taxon>Calditrichia</taxon>
        <taxon>Calditrichales</taxon>
        <taxon>Calditrichaceae</taxon>
        <taxon>Caldithrix</taxon>
    </lineage>
</organism>
<comment type="caution">
    <text evidence="1">The sequence shown here is derived from an EMBL/GenBank/DDBJ whole genome shotgun (WGS) entry which is preliminary data.</text>
</comment>
<name>A0A7V5PQ13_CALAY</name>
<dbReference type="PROSITE" id="PS51257">
    <property type="entry name" value="PROKAR_LIPOPROTEIN"/>
    <property type="match status" value="1"/>
</dbReference>
<accession>A0A7V5PQ13</accession>
<gene>
    <name evidence="1" type="ORF">ENJ89_07380</name>
</gene>
<dbReference type="Proteomes" id="UP000886124">
    <property type="component" value="Unassembled WGS sequence"/>
</dbReference>
<evidence type="ECO:0000313" key="1">
    <source>
        <dbReference type="EMBL" id="HHJ53001.1"/>
    </source>
</evidence>
<sequence>MRKLMILFFGVSLLWLVSCQRNTTGNDNQPDAETMAAIQTVLEDSADIFYDGLDDQSEDNIDVDNPSWTGGVNLGKTAAKSRIHFGRIASHPEERSIQITLDTDSTATAYIHTKFVGRFVVHKFYADSDSVAFEKYTKPMTHEVQRIVHLRKVRDTGKPRQDWKIKDVSMTYGASPNNTVEIVKLEVMPSGYDSVTVTDPLDYFMNGSNVFSFARFTKIKLRVTVSNTTANPVIYPEGTQATEAVRLIYGRNRKGHFARSWFKWVGQDANGNNIYEGDWTVYQFRGMHHAIIDVVDNGTVLDPDDEKYPYNSVTWSTPYRVTIF</sequence>
<proteinExistence type="predicted"/>
<protein>
    <submittedName>
        <fullName evidence="1">Uncharacterized protein</fullName>
    </submittedName>
</protein>
<dbReference type="AlphaFoldDB" id="A0A7V5PQ13"/>